<feature type="domain" description="Glycoside hydrolase family 9" evidence="8">
    <location>
        <begin position="118"/>
        <end position="583"/>
    </location>
</feature>
<reference evidence="10" key="1">
    <citation type="journal article" date="2014" name="MBio">
        <title>Do rumen Bacteroidetes utilize an alternative mechanism for cellulose degradation?</title>
        <authorList>
            <person name="Naas A.E."/>
            <person name="Mackenzie A.K."/>
            <person name="Mravec J."/>
            <person name="Schuckel J."/>
            <person name="Willats W.G."/>
            <person name="Eijsink V.G."/>
            <person name="Pope P.B."/>
        </authorList>
    </citation>
    <scope>NUCLEOTIDE SEQUENCE</scope>
</reference>
<dbReference type="SUPFAM" id="SSF81296">
    <property type="entry name" value="E set domains"/>
    <property type="match status" value="1"/>
</dbReference>
<comment type="catalytic activity">
    <reaction evidence="7">
        <text>Endohydrolysis of (1-&gt;4)-beta-D-glucosidic linkages in cellulose, lichenin and cereal beta-D-glucans.</text>
        <dbReference type="EC" id="3.2.1.4"/>
    </reaction>
</comment>
<dbReference type="GO" id="GO:0030245">
    <property type="term" value="P:cellulose catabolic process"/>
    <property type="evidence" value="ECO:0007669"/>
    <property type="project" value="UniProtKB-KW"/>
</dbReference>
<dbReference type="EC" id="3.2.1.4" evidence="7"/>
<dbReference type="InterPro" id="IPR012341">
    <property type="entry name" value="6hp_glycosidase-like_sf"/>
</dbReference>
<dbReference type="PANTHER" id="PTHR22298">
    <property type="entry name" value="ENDO-1,4-BETA-GLUCANASE"/>
    <property type="match status" value="1"/>
</dbReference>
<keyword evidence="7" id="KW-0732">Signal</keyword>
<dbReference type="Pfam" id="PF02927">
    <property type="entry name" value="CelD_N"/>
    <property type="match status" value="1"/>
</dbReference>
<dbReference type="Gene3D" id="2.60.40.10">
    <property type="entry name" value="Immunoglobulins"/>
    <property type="match status" value="1"/>
</dbReference>
<evidence type="ECO:0000256" key="5">
    <source>
        <dbReference type="ARBA" id="ARBA00023326"/>
    </source>
</evidence>
<dbReference type="EMBL" id="KJ869439">
    <property type="protein sequence ID" value="AIJ19565.1"/>
    <property type="molecule type" value="Genomic_DNA"/>
</dbReference>
<feature type="chain" id="PRO_5018380509" description="Endoglucanase" evidence="7">
    <location>
        <begin position="22"/>
        <end position="593"/>
    </location>
</feature>
<name>A0A076MF00_9BACT</name>
<dbReference type="SMR" id="A0A076MF00"/>
<dbReference type="InterPro" id="IPR004197">
    <property type="entry name" value="Cellulase_Ig-like"/>
</dbReference>
<dbReference type="InterPro" id="IPR008928">
    <property type="entry name" value="6-hairpin_glycosidase_sf"/>
</dbReference>
<keyword evidence="4 6" id="KW-0326">Glycosidase</keyword>
<dbReference type="PROSITE" id="PS51257">
    <property type="entry name" value="PROKAR_LIPOPROTEIN"/>
    <property type="match status" value="1"/>
</dbReference>
<protein>
    <recommendedName>
        <fullName evidence="7">Endoglucanase</fullName>
        <ecNumber evidence="7">3.2.1.4</ecNumber>
    </recommendedName>
</protein>
<feature type="active site" evidence="6">
    <location>
        <position position="517"/>
    </location>
</feature>
<evidence type="ECO:0000256" key="2">
    <source>
        <dbReference type="ARBA" id="ARBA00022801"/>
    </source>
</evidence>
<evidence type="ECO:0000259" key="9">
    <source>
        <dbReference type="Pfam" id="PF02927"/>
    </source>
</evidence>
<dbReference type="InterPro" id="IPR001701">
    <property type="entry name" value="Glyco_hydro_9"/>
</dbReference>
<accession>A0A076MF00</accession>
<evidence type="ECO:0000313" key="10">
    <source>
        <dbReference type="EMBL" id="AIJ19565.1"/>
    </source>
</evidence>
<keyword evidence="7" id="KW-0136">Cellulose degradation</keyword>
<dbReference type="AlphaFoldDB" id="A0A076MF00"/>
<evidence type="ECO:0000256" key="6">
    <source>
        <dbReference type="PROSITE-ProRule" id="PRU10059"/>
    </source>
</evidence>
<evidence type="ECO:0000256" key="3">
    <source>
        <dbReference type="ARBA" id="ARBA00023277"/>
    </source>
</evidence>
<evidence type="ECO:0000259" key="8">
    <source>
        <dbReference type="Pfam" id="PF00759"/>
    </source>
</evidence>
<feature type="domain" description="Cellulase Ig-like" evidence="9">
    <location>
        <begin position="21"/>
        <end position="102"/>
    </location>
</feature>
<evidence type="ECO:0000256" key="7">
    <source>
        <dbReference type="RuleBase" id="RU361166"/>
    </source>
</evidence>
<evidence type="ECO:0000256" key="1">
    <source>
        <dbReference type="ARBA" id="ARBA00007072"/>
    </source>
</evidence>
<dbReference type="PROSITE" id="PS00592">
    <property type="entry name" value="GH9_2"/>
    <property type="match status" value="1"/>
</dbReference>
<proteinExistence type="inferred from homology"/>
<dbReference type="Gene3D" id="1.50.10.10">
    <property type="match status" value="1"/>
</dbReference>
<dbReference type="Pfam" id="PF00759">
    <property type="entry name" value="Glyco_hydro_9"/>
    <property type="match status" value="1"/>
</dbReference>
<feature type="signal peptide" evidence="7">
    <location>
        <begin position="1"/>
        <end position="21"/>
    </location>
</feature>
<dbReference type="InterPro" id="IPR018221">
    <property type="entry name" value="Glyco_hydro_9_His_AS"/>
</dbReference>
<dbReference type="SUPFAM" id="SSF48208">
    <property type="entry name" value="Six-hairpin glycosidases"/>
    <property type="match status" value="1"/>
</dbReference>
<dbReference type="InterPro" id="IPR013783">
    <property type="entry name" value="Ig-like_fold"/>
</dbReference>
<keyword evidence="5 6" id="KW-0624">Polysaccharide degradation</keyword>
<keyword evidence="2 6" id="KW-0378">Hydrolase</keyword>
<dbReference type="GO" id="GO:0008810">
    <property type="term" value="F:cellulase activity"/>
    <property type="evidence" value="ECO:0007669"/>
    <property type="project" value="UniProtKB-EC"/>
</dbReference>
<dbReference type="InterPro" id="IPR014756">
    <property type="entry name" value="Ig_E-set"/>
</dbReference>
<organism evidence="10">
    <name type="scientific">Bacteroidetes bacterium AC2a</name>
    <dbReference type="NCBI Taxonomy" id="1534322"/>
    <lineage>
        <taxon>Bacteria</taxon>
        <taxon>Pseudomonadati</taxon>
        <taxon>Bacteroidota</taxon>
    </lineage>
</organism>
<keyword evidence="3 6" id="KW-0119">Carbohydrate metabolism</keyword>
<sequence length="593" mass="65967">MKKIFCILSACALLVGCKHSASQQVRLNQVGFAPDQEKTATIDVCSPDAEPCYVAITNDNGDLLWHGTASATMLNPVSGKPRQIVDFSSFNRLGTYTLYVDNGSTLVTCPFTVAEHPYRELTRKALRAFYYQRASMDIVEPYAEGYERKAGHPDDRVLVHASAATAERPEGTIISSPGGWYDAGDYNKYIVNSGYTMGVWLMAYELNKAYFDTLNLNIPKFEIKNQKSKIAGTAKCPDMLSEAMYNIRWMLTMQDLDGGVYHKLTEPAFEGFIRPDECCKPRYVVLKTTAASLDFAAAMALAARVYALHDPDFCAQAKEAALRAYAWAQANPAVYYDQPKMNAEFQPEITTGAYDDFDVTDEFYWAATELYLLTKQESFRTDALAAADSLPAFTPSVWGNVAELASLDRLMHLSPEDPMAESLKGVLTDHLRPFIKEADSVSVHRCPYGNREEEFFWGCNSEGCCWRGVECLYAYRLTGDAQYRIAAEQCLNYILGQNSTGYCYVTGFGSQPSSHPHHRLSYSHPKGTHPGFLVGGPNRMRQDAETDGVIYPKDVPADESYLDEQPSYASNEVTINWNVTLFALSAGLDALGR</sequence>
<comment type="similarity">
    <text evidence="1 6 7">Belongs to the glycosyl hydrolase 9 (cellulase E) family.</text>
</comment>
<dbReference type="CDD" id="cd02850">
    <property type="entry name" value="E_set_Cellulase_N"/>
    <property type="match status" value="1"/>
</dbReference>
<evidence type="ECO:0000256" key="4">
    <source>
        <dbReference type="ARBA" id="ARBA00023295"/>
    </source>
</evidence>